<dbReference type="RefSeq" id="WP_310891467.1">
    <property type="nucleotide sequence ID" value="NZ_BAAAGR010000006.1"/>
</dbReference>
<comment type="function">
    <text evidence="4">Catalyzes the NADPH-dependent reduction of ketopantoate into pantoic acid.</text>
</comment>
<accession>A0AAJ2LZY4</accession>
<dbReference type="EMBL" id="JAHWXH010000001">
    <property type="protein sequence ID" value="MDS0245799.1"/>
    <property type="molecule type" value="Genomic_DNA"/>
</dbReference>
<evidence type="ECO:0000313" key="7">
    <source>
        <dbReference type="EMBL" id="MDS0245799.1"/>
    </source>
</evidence>
<dbReference type="Proteomes" id="UP001183582">
    <property type="component" value="Unassembled WGS sequence"/>
</dbReference>
<keyword evidence="2 4" id="KW-0521">NADP</keyword>
<sequence length="345" mass="36642">MSPRIAILGAGANGASLGADLIAAGLDVTLIEQWPAHVEAMRADGLRVVSPDGDLHVRPHVLHLCEVAELRRPFDVVLMLMKAYDTPWAARLIEPYLAGTGILVGVQNGMTAPEIADVVGAERTLGCVIECSATMTEPGVIHRHTGVSRSWFALGALRGGPTDRVEEVRRILAHAGTVAVTTKIAAAKWMKLVSNCTLLVPSALLGLPMLDALHVPGFRRVMVAAGEEALAVGEALGHETLPIFGLDEDDLRDPRGVVEVMTDRLFSGFVVPGATTTVLQDWTKGRRSEVDDLNGEVVTHGVLCGIPTPVNAAVVRLALDVEQGRRMPAPDLVDEMLAAVDQGAR</sequence>
<comment type="pathway">
    <text evidence="4">Cofactor biosynthesis; (R)-pantothenate biosynthesis; (R)-pantoate from 3-methyl-2-oxobutanoate: step 2/2.</text>
</comment>
<dbReference type="Gene3D" id="3.40.50.720">
    <property type="entry name" value="NAD(P)-binding Rossmann-like Domain"/>
    <property type="match status" value="1"/>
</dbReference>
<evidence type="ECO:0000259" key="6">
    <source>
        <dbReference type="Pfam" id="PF08546"/>
    </source>
</evidence>
<dbReference type="InterPro" id="IPR013752">
    <property type="entry name" value="KPA_reductase"/>
</dbReference>
<dbReference type="PANTHER" id="PTHR21708">
    <property type="entry name" value="PROBABLE 2-DEHYDROPANTOATE 2-REDUCTASE"/>
    <property type="match status" value="1"/>
</dbReference>
<organism evidence="7 8">
    <name type="scientific">Microbacterium aurantiacum</name>
    <dbReference type="NCBI Taxonomy" id="162393"/>
    <lineage>
        <taxon>Bacteria</taxon>
        <taxon>Bacillati</taxon>
        <taxon>Actinomycetota</taxon>
        <taxon>Actinomycetes</taxon>
        <taxon>Micrococcales</taxon>
        <taxon>Microbacteriaceae</taxon>
        <taxon>Microbacterium</taxon>
    </lineage>
</organism>
<evidence type="ECO:0000256" key="1">
    <source>
        <dbReference type="ARBA" id="ARBA00007870"/>
    </source>
</evidence>
<evidence type="ECO:0000313" key="8">
    <source>
        <dbReference type="Proteomes" id="UP001183582"/>
    </source>
</evidence>
<dbReference type="InterPro" id="IPR003710">
    <property type="entry name" value="ApbA"/>
</dbReference>
<reference evidence="7 8" key="1">
    <citation type="submission" date="2021-06" db="EMBL/GenBank/DDBJ databases">
        <title>Genome-based taxonomic framework of Microbacterium strains isolated from marine environment, the description of four new species and reclassification of four preexisting species.</title>
        <authorList>
            <person name="Lee S.D."/>
            <person name="Kim S.-M."/>
            <person name="Byeon Y.-S."/>
            <person name="Yang H.L."/>
            <person name="Kim I.S."/>
        </authorList>
    </citation>
    <scope>NUCLEOTIDE SEQUENCE [LARGE SCALE GENOMIC DNA]</scope>
    <source>
        <strain evidence="7 8">KACC 20514</strain>
    </source>
</reference>
<dbReference type="InterPro" id="IPR008927">
    <property type="entry name" value="6-PGluconate_DH-like_C_sf"/>
</dbReference>
<dbReference type="SUPFAM" id="SSF48179">
    <property type="entry name" value="6-phosphogluconate dehydrogenase C-terminal domain-like"/>
    <property type="match status" value="1"/>
</dbReference>
<dbReference type="GO" id="GO:0015940">
    <property type="term" value="P:pantothenate biosynthetic process"/>
    <property type="evidence" value="ECO:0007669"/>
    <property type="project" value="UniProtKB-KW"/>
</dbReference>
<comment type="similarity">
    <text evidence="1 4">Belongs to the ketopantoate reductase family.</text>
</comment>
<dbReference type="GO" id="GO:0005737">
    <property type="term" value="C:cytoplasm"/>
    <property type="evidence" value="ECO:0007669"/>
    <property type="project" value="TreeGrafter"/>
</dbReference>
<name>A0AAJ2LZY4_9MICO</name>
<feature type="domain" description="Ketopantoate reductase C-terminal" evidence="6">
    <location>
        <begin position="184"/>
        <end position="318"/>
    </location>
</feature>
<comment type="caution">
    <text evidence="7">The sequence shown here is derived from an EMBL/GenBank/DDBJ whole genome shotgun (WGS) entry which is preliminary data.</text>
</comment>
<comment type="catalytic activity">
    <reaction evidence="4">
        <text>(R)-pantoate + NADP(+) = 2-dehydropantoate + NADPH + H(+)</text>
        <dbReference type="Rhea" id="RHEA:16233"/>
        <dbReference type="ChEBI" id="CHEBI:11561"/>
        <dbReference type="ChEBI" id="CHEBI:15378"/>
        <dbReference type="ChEBI" id="CHEBI:15980"/>
        <dbReference type="ChEBI" id="CHEBI:57783"/>
        <dbReference type="ChEBI" id="CHEBI:58349"/>
        <dbReference type="EC" id="1.1.1.169"/>
    </reaction>
</comment>
<evidence type="ECO:0000256" key="4">
    <source>
        <dbReference type="RuleBase" id="RU362068"/>
    </source>
</evidence>
<dbReference type="InterPro" id="IPR013328">
    <property type="entry name" value="6PGD_dom2"/>
</dbReference>
<gene>
    <name evidence="7" type="ORF">KZC50_09275</name>
</gene>
<keyword evidence="4" id="KW-0566">Pantothenate biosynthesis</keyword>
<dbReference type="NCBIfam" id="TIGR00745">
    <property type="entry name" value="apbA_panE"/>
    <property type="match status" value="1"/>
</dbReference>
<proteinExistence type="inferred from homology"/>
<dbReference type="GO" id="GO:0008677">
    <property type="term" value="F:2-dehydropantoate 2-reductase activity"/>
    <property type="evidence" value="ECO:0007669"/>
    <property type="project" value="UniProtKB-EC"/>
</dbReference>
<dbReference type="Pfam" id="PF02558">
    <property type="entry name" value="ApbA"/>
    <property type="match status" value="1"/>
</dbReference>
<evidence type="ECO:0000256" key="3">
    <source>
        <dbReference type="ARBA" id="ARBA00023002"/>
    </source>
</evidence>
<dbReference type="GeneID" id="301458420"/>
<feature type="domain" description="Ketopantoate reductase N-terminal" evidence="5">
    <location>
        <begin position="5"/>
        <end position="150"/>
    </location>
</feature>
<dbReference type="InterPro" id="IPR051402">
    <property type="entry name" value="KPR-Related"/>
</dbReference>
<dbReference type="Pfam" id="PF08546">
    <property type="entry name" value="ApbA_C"/>
    <property type="match status" value="1"/>
</dbReference>
<dbReference type="EC" id="1.1.1.169" evidence="4"/>
<evidence type="ECO:0000259" key="5">
    <source>
        <dbReference type="Pfam" id="PF02558"/>
    </source>
</evidence>
<dbReference type="PANTHER" id="PTHR21708:SF26">
    <property type="entry name" value="2-DEHYDROPANTOATE 2-REDUCTASE"/>
    <property type="match status" value="1"/>
</dbReference>
<dbReference type="InterPro" id="IPR036291">
    <property type="entry name" value="NAD(P)-bd_dom_sf"/>
</dbReference>
<dbReference type="AlphaFoldDB" id="A0AAJ2LZY4"/>
<keyword evidence="3 4" id="KW-0560">Oxidoreductase</keyword>
<dbReference type="InterPro" id="IPR013332">
    <property type="entry name" value="KPR_N"/>
</dbReference>
<protein>
    <recommendedName>
        <fullName evidence="4">2-dehydropantoate 2-reductase</fullName>
        <ecNumber evidence="4">1.1.1.169</ecNumber>
    </recommendedName>
    <alternativeName>
        <fullName evidence="4">Ketopantoate reductase</fullName>
    </alternativeName>
</protein>
<evidence type="ECO:0000256" key="2">
    <source>
        <dbReference type="ARBA" id="ARBA00022857"/>
    </source>
</evidence>
<dbReference type="SUPFAM" id="SSF51735">
    <property type="entry name" value="NAD(P)-binding Rossmann-fold domains"/>
    <property type="match status" value="1"/>
</dbReference>
<dbReference type="Gene3D" id="1.10.1040.10">
    <property type="entry name" value="N-(1-d-carboxylethyl)-l-norvaline Dehydrogenase, domain 2"/>
    <property type="match status" value="1"/>
</dbReference>